<proteinExistence type="predicted"/>
<accession>A0ABP0IPB7</accession>
<gene>
    <name evidence="2" type="ORF">CCMP2556_LOCUS7256</name>
</gene>
<feature type="region of interest" description="Disordered" evidence="1">
    <location>
        <begin position="19"/>
        <end position="66"/>
    </location>
</feature>
<name>A0ABP0IPB7_9DINO</name>
<dbReference type="Proteomes" id="UP001642484">
    <property type="component" value="Unassembled WGS sequence"/>
</dbReference>
<dbReference type="EMBL" id="CAXAMN010003196">
    <property type="protein sequence ID" value="CAK9003357.1"/>
    <property type="molecule type" value="Genomic_DNA"/>
</dbReference>
<evidence type="ECO:0008006" key="4">
    <source>
        <dbReference type="Google" id="ProtNLM"/>
    </source>
</evidence>
<evidence type="ECO:0000256" key="1">
    <source>
        <dbReference type="SAM" id="MobiDB-lite"/>
    </source>
</evidence>
<evidence type="ECO:0000313" key="3">
    <source>
        <dbReference type="Proteomes" id="UP001642484"/>
    </source>
</evidence>
<sequence length="283" mass="30465">MHTCRPSSRLEEPLSGIEVAGAFGEGGGPRAADAGVSGARQSPGRSPPNMRGGSITSELGSGPVEPQEIKAAVLRKEDRCILDATTRSKDATRGSWPYYQEQEANTSRGSEKKTGGNGSFSRFLSSGPRLIDRQPWTPSHLILFARGTCKQGSDCKFCHSLHVGRPASLDAQQRALIASWSLAKLLDAVLPHLKKATGVALHPGSAHLLELVQRELDLRKTTITTRMALAGFGPVPHRLRNVFRRMSLSALVSVVCSKSAPSPFSTILKRALNKLRREVGEGQ</sequence>
<organism evidence="2 3">
    <name type="scientific">Durusdinium trenchii</name>
    <dbReference type="NCBI Taxonomy" id="1381693"/>
    <lineage>
        <taxon>Eukaryota</taxon>
        <taxon>Sar</taxon>
        <taxon>Alveolata</taxon>
        <taxon>Dinophyceae</taxon>
        <taxon>Suessiales</taxon>
        <taxon>Symbiodiniaceae</taxon>
        <taxon>Durusdinium</taxon>
    </lineage>
</organism>
<reference evidence="2 3" key="1">
    <citation type="submission" date="2024-02" db="EMBL/GenBank/DDBJ databases">
        <authorList>
            <person name="Chen Y."/>
            <person name="Shah S."/>
            <person name="Dougan E. K."/>
            <person name="Thang M."/>
            <person name="Chan C."/>
        </authorList>
    </citation>
    <scope>NUCLEOTIDE SEQUENCE [LARGE SCALE GENOMIC DNA]</scope>
</reference>
<feature type="region of interest" description="Disordered" evidence="1">
    <location>
        <begin position="93"/>
        <end position="119"/>
    </location>
</feature>
<evidence type="ECO:0000313" key="2">
    <source>
        <dbReference type="EMBL" id="CAK9003357.1"/>
    </source>
</evidence>
<protein>
    <recommendedName>
        <fullName evidence="4">C3H1-type domain-containing protein</fullName>
    </recommendedName>
</protein>
<keyword evidence="3" id="KW-1185">Reference proteome</keyword>
<comment type="caution">
    <text evidence="2">The sequence shown here is derived from an EMBL/GenBank/DDBJ whole genome shotgun (WGS) entry which is preliminary data.</text>
</comment>